<dbReference type="InterPro" id="IPR036761">
    <property type="entry name" value="TTHA0802/YceI-like_sf"/>
</dbReference>
<gene>
    <name evidence="3" type="ORF">ACFSRY_20025</name>
</gene>
<feature type="domain" description="Lipid/polyisoprenoid-binding YceI-like" evidence="2">
    <location>
        <begin position="39"/>
        <end position="171"/>
    </location>
</feature>
<dbReference type="EMBL" id="JBHULU010000039">
    <property type="protein sequence ID" value="MFD2516169.1"/>
    <property type="molecule type" value="Genomic_DNA"/>
</dbReference>
<feature type="signal peptide" evidence="1">
    <location>
        <begin position="1"/>
        <end position="20"/>
    </location>
</feature>
<keyword evidence="1" id="KW-0732">Signal</keyword>
<dbReference type="Pfam" id="PF04264">
    <property type="entry name" value="YceI"/>
    <property type="match status" value="1"/>
</dbReference>
<comment type="caution">
    <text evidence="3">The sequence shown here is derived from an EMBL/GenBank/DDBJ whole genome shotgun (WGS) entry which is preliminary data.</text>
</comment>
<sequence length="192" mass="21328">MKSLYLLLLTLLLCVEVSHAQTYNGNGQVSFSAGAPLDLIKGTSSEIIGSIDLKSGKLQFEIPVKSFQFPNSLMQERFNDKYMESNRYARATFNGKLLNYTLGKTKEVTAQGVLTIHGVSKRRTIKGTLVEKGNKLILQSAFIVSTKDHHIESPKLTNAYMAESIDVRLEMHLLPTDPAVGAVTLNQKRRTK</sequence>
<dbReference type="SUPFAM" id="SSF101874">
    <property type="entry name" value="YceI-like"/>
    <property type="match status" value="1"/>
</dbReference>
<dbReference type="PANTHER" id="PTHR34406">
    <property type="entry name" value="PROTEIN YCEI"/>
    <property type="match status" value="1"/>
</dbReference>
<dbReference type="InterPro" id="IPR007372">
    <property type="entry name" value="Lipid/polyisoprenoid-bd_YceI"/>
</dbReference>
<dbReference type="RefSeq" id="WP_377512457.1">
    <property type="nucleotide sequence ID" value="NZ_JBHULU010000039.1"/>
</dbReference>
<accession>A0ABW5ITR4</accession>
<protein>
    <submittedName>
        <fullName evidence="3">YceI family protein</fullName>
    </submittedName>
</protein>
<evidence type="ECO:0000313" key="4">
    <source>
        <dbReference type="Proteomes" id="UP001597544"/>
    </source>
</evidence>
<feature type="chain" id="PRO_5046401324" evidence="1">
    <location>
        <begin position="21"/>
        <end position="192"/>
    </location>
</feature>
<dbReference type="Proteomes" id="UP001597544">
    <property type="component" value="Unassembled WGS sequence"/>
</dbReference>
<evidence type="ECO:0000259" key="2">
    <source>
        <dbReference type="Pfam" id="PF04264"/>
    </source>
</evidence>
<dbReference type="PANTHER" id="PTHR34406:SF1">
    <property type="entry name" value="PROTEIN YCEI"/>
    <property type="match status" value="1"/>
</dbReference>
<evidence type="ECO:0000256" key="1">
    <source>
        <dbReference type="SAM" id="SignalP"/>
    </source>
</evidence>
<dbReference type="Gene3D" id="2.40.128.110">
    <property type="entry name" value="Lipid/polyisoprenoid-binding, YceI-like"/>
    <property type="match status" value="1"/>
</dbReference>
<keyword evidence="4" id="KW-1185">Reference proteome</keyword>
<name>A0ABW5ITR4_9BACT</name>
<reference evidence="4" key="1">
    <citation type="journal article" date="2019" name="Int. J. Syst. Evol. Microbiol.">
        <title>The Global Catalogue of Microorganisms (GCM) 10K type strain sequencing project: providing services to taxonomists for standard genome sequencing and annotation.</title>
        <authorList>
            <consortium name="The Broad Institute Genomics Platform"/>
            <consortium name="The Broad Institute Genome Sequencing Center for Infectious Disease"/>
            <person name="Wu L."/>
            <person name="Ma J."/>
        </authorList>
    </citation>
    <scope>NUCLEOTIDE SEQUENCE [LARGE SCALE GENOMIC DNA]</scope>
    <source>
        <strain evidence="4">KCTC 42498</strain>
    </source>
</reference>
<evidence type="ECO:0000313" key="3">
    <source>
        <dbReference type="EMBL" id="MFD2516169.1"/>
    </source>
</evidence>
<organism evidence="3 4">
    <name type="scientific">Pontibacter locisalis</name>
    <dbReference type="NCBI Taxonomy" id="1719035"/>
    <lineage>
        <taxon>Bacteria</taxon>
        <taxon>Pseudomonadati</taxon>
        <taxon>Bacteroidota</taxon>
        <taxon>Cytophagia</taxon>
        <taxon>Cytophagales</taxon>
        <taxon>Hymenobacteraceae</taxon>
        <taxon>Pontibacter</taxon>
    </lineage>
</organism>
<proteinExistence type="predicted"/>